<evidence type="ECO:0000313" key="5">
    <source>
        <dbReference type="Proteomes" id="UP000323075"/>
    </source>
</evidence>
<accession>A0A4D6GV29</accession>
<dbReference type="GeneID" id="68693265"/>
<evidence type="ECO:0000313" key="3">
    <source>
        <dbReference type="EMBL" id="TYO76779.1"/>
    </source>
</evidence>
<dbReference type="InterPro" id="IPR056504">
    <property type="entry name" value="HTH_HVO_0163_N"/>
</dbReference>
<dbReference type="Pfam" id="PF13412">
    <property type="entry name" value="HTH_24"/>
    <property type="match status" value="1"/>
</dbReference>
<protein>
    <submittedName>
        <fullName evidence="2">HTH domain protein</fullName>
    </submittedName>
    <submittedName>
        <fullName evidence="3">Putative transcriptional regulator, containsd two HTH domains</fullName>
    </submittedName>
</protein>
<dbReference type="EMBL" id="CP038631">
    <property type="protein sequence ID" value="QCC44172.1"/>
    <property type="molecule type" value="Genomic_DNA"/>
</dbReference>
<dbReference type="SUPFAM" id="SSF46785">
    <property type="entry name" value="Winged helix' DNA-binding domain"/>
    <property type="match status" value="2"/>
</dbReference>
<reference evidence="3 5" key="2">
    <citation type="submission" date="2019-07" db="EMBL/GenBank/DDBJ databases">
        <title>Genomic Encyclopedia of Archaeal and Bacterial Type Strains, Phase II (KMG-II): from individual species to whole genera.</title>
        <authorList>
            <person name="Goeker M."/>
        </authorList>
    </citation>
    <scope>NUCLEOTIDE SEQUENCE [LARGE SCALE GENOMIC DNA]</scope>
    <source>
        <strain evidence="3 5">DSM 3754</strain>
    </source>
</reference>
<dbReference type="InterPro" id="IPR011991">
    <property type="entry name" value="ArsR-like_HTH"/>
</dbReference>
<dbReference type="PANTHER" id="PTHR36216">
    <property type="entry name" value="TRANSCRIPTIONAL REGULATOR, TRMB"/>
    <property type="match status" value="1"/>
</dbReference>
<dbReference type="RefSeq" id="WP_010902192.1">
    <property type="nucleotide sequence ID" value="NZ_VRYN01000002.1"/>
</dbReference>
<dbReference type="Pfam" id="PF24266">
    <property type="entry name" value="HTH_HVO_0163_N"/>
    <property type="match status" value="1"/>
</dbReference>
<dbReference type="Proteomes" id="UP000323075">
    <property type="component" value="Unassembled WGS sequence"/>
</dbReference>
<reference evidence="2 4" key="1">
    <citation type="journal article" date="2019" name="Microbiol. Resour. Announc.">
        <title>The Genome Sequence of the Halobacterium salinarum Type Strain Is Closely Related to That of Laboratory Strains NRC-1 and R1.</title>
        <authorList>
            <person name="Pfeiffer F."/>
            <person name="Marchfelder A."/>
            <person name="Habermann B."/>
            <person name="Dyall-Smith M.L."/>
        </authorList>
    </citation>
    <scope>NUCLEOTIDE SEQUENCE [LARGE SCALE GENOMIC DNA]</scope>
    <source>
        <strain evidence="2">91-R6</strain>
        <strain evidence="4">ATCC 33171 / DSM 3754 / JCM 8978 / NBRC 102687 / NCIMB 764 / 91-R6</strain>
    </source>
</reference>
<dbReference type="PANTHER" id="PTHR36216:SF1">
    <property type="entry name" value="HTH ARSR-TYPE DOMAIN-CONTAINING PROTEIN"/>
    <property type="match status" value="1"/>
</dbReference>
<dbReference type="AlphaFoldDB" id="A0A4D6GV29"/>
<sequence length="203" mass="21621">MGVDEDKRATLRRFAAVGAAGPLARLAGGDSDDDGASGSDVRDAITGYLARTPGAHFSKLRDDLQLGTGETQHHLRRLCADGVVESVRDGEYKRFYPAGRFSAFERRALGYLRRETARGMIRELLSNPDASAGAVADALDVSPATVSKYGAELEAAGVLSRADGYEIQEPETLVVLLVRYADSFDAATVAFASEAASMVSYDP</sequence>
<dbReference type="InterPro" id="IPR036388">
    <property type="entry name" value="WH-like_DNA-bd_sf"/>
</dbReference>
<dbReference type="Proteomes" id="UP000296216">
    <property type="component" value="Chromosome"/>
</dbReference>
<feature type="domain" description="HVO-0163 N-terminal HTH" evidence="1">
    <location>
        <begin position="39"/>
        <end position="109"/>
    </location>
</feature>
<gene>
    <name evidence="3" type="ORF">APQ99_01420</name>
    <name evidence="2" type="ORF">HBSAL_02215</name>
</gene>
<dbReference type="InterPro" id="IPR036390">
    <property type="entry name" value="WH_DNA-bd_sf"/>
</dbReference>
<dbReference type="EMBL" id="VRYN01000002">
    <property type="protein sequence ID" value="TYO76779.1"/>
    <property type="molecule type" value="Genomic_DNA"/>
</dbReference>
<dbReference type="Gene3D" id="1.10.10.10">
    <property type="entry name" value="Winged helix-like DNA-binding domain superfamily/Winged helix DNA-binding domain"/>
    <property type="match status" value="2"/>
</dbReference>
<organism evidence="2 4">
    <name type="scientific">Halobacterium salinarum (strain ATCC 33171 / DSM 3754 / JCM 8978 / NBRC 102687 / NCIMB 764 / 91-R6)</name>
    <dbReference type="NCBI Taxonomy" id="2597657"/>
    <lineage>
        <taxon>Archaea</taxon>
        <taxon>Methanobacteriati</taxon>
        <taxon>Methanobacteriota</taxon>
        <taxon>Stenosarchaea group</taxon>
        <taxon>Halobacteria</taxon>
        <taxon>Halobacteriales</taxon>
        <taxon>Halobacteriaceae</taxon>
        <taxon>Halobacterium</taxon>
    </lineage>
</organism>
<dbReference type="CDD" id="cd00090">
    <property type="entry name" value="HTH_ARSR"/>
    <property type="match status" value="1"/>
</dbReference>
<reference evidence="2" key="3">
    <citation type="journal article" name="MicrobiologyOpen">
        <title>Whole-genome comparison between the type strain of Halobacterium salinarum (DSM 3754(T)) and the laboratory strains R1 and NRC-1.</title>
        <authorList>
            <person name="Pfeiffer F."/>
            <person name="Losensky G."/>
            <person name="Marchfelder A."/>
            <person name="Habermann B."/>
            <person name="Dyall-Smith M."/>
        </authorList>
    </citation>
    <scope>NUCLEOTIDE SEQUENCE</scope>
    <source>
        <strain evidence="2">91-R6</strain>
    </source>
</reference>
<evidence type="ECO:0000313" key="2">
    <source>
        <dbReference type="EMBL" id="QCC44172.1"/>
    </source>
</evidence>
<name>A0A4D6GV29_HALS9</name>
<proteinExistence type="predicted"/>
<evidence type="ECO:0000259" key="1">
    <source>
        <dbReference type="Pfam" id="PF24266"/>
    </source>
</evidence>
<evidence type="ECO:0000313" key="4">
    <source>
        <dbReference type="Proteomes" id="UP000296216"/>
    </source>
</evidence>